<feature type="transmembrane region" description="Helical" evidence="1">
    <location>
        <begin position="37"/>
        <end position="57"/>
    </location>
</feature>
<reference evidence="2" key="1">
    <citation type="submission" date="2016-01" db="EMBL/GenBank/DDBJ databases">
        <authorList>
            <person name="Mcilroy J.S."/>
            <person name="Karst M S."/>
            <person name="Albertsen M."/>
        </authorList>
    </citation>
    <scope>NUCLEOTIDE SEQUENCE</scope>
    <source>
        <strain evidence="2">Cfx-K</strain>
    </source>
</reference>
<feature type="transmembrane region" description="Helical" evidence="1">
    <location>
        <begin position="69"/>
        <end position="89"/>
    </location>
</feature>
<sequence length="196" mass="21752">MNSLSGPSLPDVPNSIRIKQSDRGTIVSYPLRLNQSIWDFLGVMLFAGVIIAMGAFFLTNFNDQFNVSLAERLVISLFTGLVLAPIFLWRDVIDFFIGRADFTVEEGELVCQHRPLSKSEEGGRIKMADLERVVVEQDYTSKAIRHALRAHPMKGKGYAKKLIGHINPNSGRALCVVLHEQLGVPVDSGNVNDRTT</sequence>
<evidence type="ECO:0000313" key="3">
    <source>
        <dbReference type="Proteomes" id="UP000215027"/>
    </source>
</evidence>
<organism evidence="2 3">
    <name type="scientific">Candidatus Promineifilum breve</name>
    <dbReference type="NCBI Taxonomy" id="1806508"/>
    <lineage>
        <taxon>Bacteria</taxon>
        <taxon>Bacillati</taxon>
        <taxon>Chloroflexota</taxon>
        <taxon>Ardenticatenia</taxon>
        <taxon>Candidatus Promineifilales</taxon>
        <taxon>Candidatus Promineifilaceae</taxon>
        <taxon>Candidatus Promineifilum</taxon>
    </lineage>
</organism>
<keyword evidence="1" id="KW-0812">Transmembrane</keyword>
<evidence type="ECO:0000256" key="1">
    <source>
        <dbReference type="SAM" id="Phobius"/>
    </source>
</evidence>
<keyword evidence="1" id="KW-0472">Membrane</keyword>
<evidence type="ECO:0000313" key="2">
    <source>
        <dbReference type="EMBL" id="CUS06317.1"/>
    </source>
</evidence>
<keyword evidence="1" id="KW-1133">Transmembrane helix</keyword>
<proteinExistence type="predicted"/>
<dbReference type="Proteomes" id="UP000215027">
    <property type="component" value="Chromosome II"/>
</dbReference>
<dbReference type="KEGG" id="pbf:CFX0092_B0783"/>
<keyword evidence="3" id="KW-1185">Reference proteome</keyword>
<dbReference type="AlphaFoldDB" id="A0A161JZI3"/>
<protein>
    <submittedName>
        <fullName evidence="2">Uncharacterized protein</fullName>
    </submittedName>
</protein>
<dbReference type="EMBL" id="LN890656">
    <property type="protein sequence ID" value="CUS06317.1"/>
    <property type="molecule type" value="Genomic_DNA"/>
</dbReference>
<dbReference type="RefSeq" id="WP_157913380.1">
    <property type="nucleotide sequence ID" value="NZ_LN890656.1"/>
</dbReference>
<accession>A0A161JZI3</accession>
<name>A0A161JZI3_9CHLR</name>
<gene>
    <name evidence="2" type="ORF">CFX0092_B0783</name>
</gene>